<dbReference type="Proteomes" id="UP001281410">
    <property type="component" value="Unassembled WGS sequence"/>
</dbReference>
<name>A0AAE0EC76_9ROSI</name>
<protein>
    <submittedName>
        <fullName evidence="2">Uncharacterized protein</fullName>
    </submittedName>
</protein>
<sequence length="130" mass="15478">MRLRELQEEALGLQRHTQQQQQQQRQGEQQQQQRQILYCNHHDHKVVQSKPDQEQSTENTNNIDYNRLTSFLEKDNSFFTPWNTSKQQQQQGVQRMVFEPGSFFSYSSPFNYHVNTSSPTSHHNKEEPNA</sequence>
<feature type="region of interest" description="Disordered" evidence="1">
    <location>
        <begin position="111"/>
        <end position="130"/>
    </location>
</feature>
<organism evidence="2 3">
    <name type="scientific">Dipteronia sinensis</name>
    <dbReference type="NCBI Taxonomy" id="43782"/>
    <lineage>
        <taxon>Eukaryota</taxon>
        <taxon>Viridiplantae</taxon>
        <taxon>Streptophyta</taxon>
        <taxon>Embryophyta</taxon>
        <taxon>Tracheophyta</taxon>
        <taxon>Spermatophyta</taxon>
        <taxon>Magnoliopsida</taxon>
        <taxon>eudicotyledons</taxon>
        <taxon>Gunneridae</taxon>
        <taxon>Pentapetalae</taxon>
        <taxon>rosids</taxon>
        <taxon>malvids</taxon>
        <taxon>Sapindales</taxon>
        <taxon>Sapindaceae</taxon>
        <taxon>Hippocastanoideae</taxon>
        <taxon>Acereae</taxon>
        <taxon>Dipteronia</taxon>
    </lineage>
</organism>
<gene>
    <name evidence="2" type="ORF">Dsin_009946</name>
</gene>
<comment type="caution">
    <text evidence="2">The sequence shown here is derived from an EMBL/GenBank/DDBJ whole genome shotgun (WGS) entry which is preliminary data.</text>
</comment>
<evidence type="ECO:0000313" key="3">
    <source>
        <dbReference type="Proteomes" id="UP001281410"/>
    </source>
</evidence>
<dbReference type="EMBL" id="JANJYJ010000003">
    <property type="protein sequence ID" value="KAK3222921.1"/>
    <property type="molecule type" value="Genomic_DNA"/>
</dbReference>
<keyword evidence="3" id="KW-1185">Reference proteome</keyword>
<feature type="region of interest" description="Disordered" evidence="1">
    <location>
        <begin position="1"/>
        <end position="63"/>
    </location>
</feature>
<dbReference type="AlphaFoldDB" id="A0AAE0EC76"/>
<accession>A0AAE0EC76</accession>
<feature type="compositionally biased region" description="Low complexity" evidence="1">
    <location>
        <begin position="14"/>
        <end position="35"/>
    </location>
</feature>
<evidence type="ECO:0000256" key="1">
    <source>
        <dbReference type="SAM" id="MobiDB-lite"/>
    </source>
</evidence>
<evidence type="ECO:0000313" key="2">
    <source>
        <dbReference type="EMBL" id="KAK3222921.1"/>
    </source>
</evidence>
<reference evidence="2" key="1">
    <citation type="journal article" date="2023" name="Plant J.">
        <title>Genome sequences and population genomics provide insights into the demographic history, inbreeding, and mutation load of two 'living fossil' tree species of Dipteronia.</title>
        <authorList>
            <person name="Feng Y."/>
            <person name="Comes H.P."/>
            <person name="Chen J."/>
            <person name="Zhu S."/>
            <person name="Lu R."/>
            <person name="Zhang X."/>
            <person name="Li P."/>
            <person name="Qiu J."/>
            <person name="Olsen K.M."/>
            <person name="Qiu Y."/>
        </authorList>
    </citation>
    <scope>NUCLEOTIDE SEQUENCE</scope>
    <source>
        <strain evidence="2">NBL</strain>
    </source>
</reference>
<proteinExistence type="predicted"/>
<feature type="compositionally biased region" description="Polar residues" evidence="1">
    <location>
        <begin position="111"/>
        <end position="121"/>
    </location>
</feature>
<feature type="compositionally biased region" description="Polar residues" evidence="1">
    <location>
        <begin position="54"/>
        <end position="63"/>
    </location>
</feature>